<feature type="compositionally biased region" description="Acidic residues" evidence="1">
    <location>
        <begin position="49"/>
        <end position="58"/>
    </location>
</feature>
<keyword evidence="3" id="KW-1185">Reference proteome</keyword>
<dbReference type="AlphaFoldDB" id="A0AA88HHN8"/>
<dbReference type="Proteomes" id="UP001187531">
    <property type="component" value="Unassembled WGS sequence"/>
</dbReference>
<organism evidence="2 3">
    <name type="scientific">Artemia franciscana</name>
    <name type="common">Brine shrimp</name>
    <name type="synonym">Artemia sanfranciscana</name>
    <dbReference type="NCBI Taxonomy" id="6661"/>
    <lineage>
        <taxon>Eukaryota</taxon>
        <taxon>Metazoa</taxon>
        <taxon>Ecdysozoa</taxon>
        <taxon>Arthropoda</taxon>
        <taxon>Crustacea</taxon>
        <taxon>Branchiopoda</taxon>
        <taxon>Anostraca</taxon>
        <taxon>Artemiidae</taxon>
        <taxon>Artemia</taxon>
    </lineage>
</organism>
<accession>A0AA88HHN8</accession>
<reference evidence="2" key="1">
    <citation type="submission" date="2023-07" db="EMBL/GenBank/DDBJ databases">
        <title>Chromosome-level genome assembly of Artemia franciscana.</title>
        <authorList>
            <person name="Jo E."/>
        </authorList>
    </citation>
    <scope>NUCLEOTIDE SEQUENCE</scope>
    <source>
        <tissue evidence="2">Whole body</tissue>
    </source>
</reference>
<evidence type="ECO:0000256" key="1">
    <source>
        <dbReference type="SAM" id="MobiDB-lite"/>
    </source>
</evidence>
<sequence length="72" mass="8200">MSTCLDARTSVGAVMSEREERLFRSQTTRNANNIFLQDEAVQYILDPDGELSDLEIKDDDDHGHEEDDNDPD</sequence>
<protein>
    <submittedName>
        <fullName evidence="2">Uncharacterized protein</fullName>
    </submittedName>
</protein>
<evidence type="ECO:0000313" key="3">
    <source>
        <dbReference type="Proteomes" id="UP001187531"/>
    </source>
</evidence>
<dbReference type="EMBL" id="JAVRJZ010000017">
    <property type="protein sequence ID" value="KAK2709188.1"/>
    <property type="molecule type" value="Genomic_DNA"/>
</dbReference>
<evidence type="ECO:0000313" key="2">
    <source>
        <dbReference type="EMBL" id="KAK2709188.1"/>
    </source>
</evidence>
<proteinExistence type="predicted"/>
<feature type="region of interest" description="Disordered" evidence="1">
    <location>
        <begin position="49"/>
        <end position="72"/>
    </location>
</feature>
<comment type="caution">
    <text evidence="2">The sequence shown here is derived from an EMBL/GenBank/DDBJ whole genome shotgun (WGS) entry which is preliminary data.</text>
</comment>
<gene>
    <name evidence="2" type="ORF">QYM36_012999</name>
</gene>
<name>A0AA88HHN8_ARTSF</name>